<proteinExistence type="predicted"/>
<dbReference type="InterPro" id="IPR025406">
    <property type="entry name" value="DUF4132"/>
</dbReference>
<dbReference type="RefSeq" id="WP_376865172.1">
    <property type="nucleotide sequence ID" value="NZ_JBHRYB010000005.1"/>
</dbReference>
<evidence type="ECO:0000259" key="2">
    <source>
        <dbReference type="Pfam" id="PF24879"/>
    </source>
</evidence>
<dbReference type="Proteomes" id="UP001595722">
    <property type="component" value="Unassembled WGS sequence"/>
</dbReference>
<name>A0ABV7VSH0_9GAMM</name>
<organism evidence="3 4">
    <name type="scientific">Bacterioplanoides pacificum</name>
    <dbReference type="NCBI Taxonomy" id="1171596"/>
    <lineage>
        <taxon>Bacteria</taxon>
        <taxon>Pseudomonadati</taxon>
        <taxon>Pseudomonadota</taxon>
        <taxon>Gammaproteobacteria</taxon>
        <taxon>Oceanospirillales</taxon>
        <taxon>Oceanospirillaceae</taxon>
        <taxon>Bacterioplanoides</taxon>
    </lineage>
</organism>
<sequence>MADAAQQFYDFARQQGFPGDCCDEPAYDGLSRLVAAIAEEIDSRHGAVCFHVKTPFKESPTYQLLAKVPADKKIALLAFLMAQEAGYQRPEQYFNRHPEVQKHILRQKLLDSLMRGKIEFPADFSFYALFRLLYQLDNPQQDNSLDSRPFTAFVMLLEKHAKRAGVNDVLIDDLRQILDHPLLKTQLSGEGYSSSWGPDIGKAAKKLQQLLMTHDVVPYEFGSGTVGTLLAASLAQLDSEQQSCWYRYFHQVAAASGGKPSAKFLKAVNPLMDDIGLSAFKQQVNQWLVDIAAIKVEEKDIVIHLPQGREYVHRGYEFIEEHSFDVLKGLLWSLSRFHDSQTLSNIALLTEKCFQKIPERGPAAAGVGNAAIYTLAQSKGLDGISHLSRLKLRIRQNNTQKLIQKYIEEQAARQGITAAQVEEIAAPDFGLEQGERVALFDDYRLVLRHSGVGAAELQWFKPDGKPQKSVPAFVKDSQKHSAALKKMRDLAKQVKQASTTQRDRIDRLYLEQMSWQRENFCRYYLNHGLVSLIARQLIWNLDGVAALFYDGQWSDVAGQPLSFDHVETITLWHPLDSDAEEVLRWRERLEQLQIRQPIKQAYREIYVLTDAEINTRVYSNRMAAHILKQHQFNSLAALRGWKYSLMGAYDDGREGEIASKQLPAYNMQAQFWINEILDDHDNFNDVGIWHYVATDQLRFCDAGDQPLPLVDIPPLVLSEVMRDLDLFVGVASVGNDPQWQDGGPDGRPTYRDYWQSYSFGDLTEVAKTRKAVLERLIPRLKIRDQVSIDGKFLHVCGSRHRYKIHIGSGNILIAPQDRYLCIVPGRGKDKNVEQVFLPFEGDSGLSIVLSKAFLLAADDKITDPTILSQL</sequence>
<keyword evidence="4" id="KW-1185">Reference proteome</keyword>
<evidence type="ECO:0000259" key="1">
    <source>
        <dbReference type="Pfam" id="PF13569"/>
    </source>
</evidence>
<comment type="caution">
    <text evidence="3">The sequence shown here is derived from an EMBL/GenBank/DDBJ whole genome shotgun (WGS) entry which is preliminary data.</text>
</comment>
<protein>
    <submittedName>
        <fullName evidence="3">DUF4132 domain-containing protein</fullName>
    </submittedName>
</protein>
<evidence type="ECO:0000313" key="3">
    <source>
        <dbReference type="EMBL" id="MFC3679471.1"/>
    </source>
</evidence>
<dbReference type="Pfam" id="PF13569">
    <property type="entry name" value="DUF4132"/>
    <property type="match status" value="1"/>
</dbReference>
<accession>A0ABV7VSH0</accession>
<dbReference type="InterPro" id="IPR056639">
    <property type="entry name" value="DUF7737"/>
</dbReference>
<feature type="domain" description="DUF4132" evidence="1">
    <location>
        <begin position="464"/>
        <end position="641"/>
    </location>
</feature>
<feature type="domain" description="DUF7737" evidence="2">
    <location>
        <begin position="766"/>
        <end position="870"/>
    </location>
</feature>
<evidence type="ECO:0000313" key="4">
    <source>
        <dbReference type="Proteomes" id="UP001595722"/>
    </source>
</evidence>
<reference evidence="4" key="1">
    <citation type="journal article" date="2019" name="Int. J. Syst. Evol. Microbiol.">
        <title>The Global Catalogue of Microorganisms (GCM) 10K type strain sequencing project: providing services to taxonomists for standard genome sequencing and annotation.</title>
        <authorList>
            <consortium name="The Broad Institute Genomics Platform"/>
            <consortium name="The Broad Institute Genome Sequencing Center for Infectious Disease"/>
            <person name="Wu L."/>
            <person name="Ma J."/>
        </authorList>
    </citation>
    <scope>NUCLEOTIDE SEQUENCE [LARGE SCALE GENOMIC DNA]</scope>
    <source>
        <strain evidence="4">KCTC 42424</strain>
    </source>
</reference>
<dbReference type="Pfam" id="PF24879">
    <property type="entry name" value="DUF7737"/>
    <property type="match status" value="1"/>
</dbReference>
<dbReference type="EMBL" id="JBHRYB010000005">
    <property type="protein sequence ID" value="MFC3679471.1"/>
    <property type="molecule type" value="Genomic_DNA"/>
</dbReference>
<gene>
    <name evidence="3" type="ORF">ACFOMG_05010</name>
</gene>